<comment type="caution">
    <text evidence="3">The sequence shown here is derived from an EMBL/GenBank/DDBJ whole genome shotgun (WGS) entry which is preliminary data.</text>
</comment>
<organism evidence="3 4">
    <name type="scientific">Listeria immobilis</name>
    <dbReference type="NCBI Taxonomy" id="2713502"/>
    <lineage>
        <taxon>Bacteria</taxon>
        <taxon>Bacillati</taxon>
        <taxon>Bacillota</taxon>
        <taxon>Bacilli</taxon>
        <taxon>Bacillales</taxon>
        <taxon>Listeriaceae</taxon>
        <taxon>Listeria</taxon>
    </lineage>
</organism>
<dbReference type="GO" id="GO:0016787">
    <property type="term" value="F:hydrolase activity"/>
    <property type="evidence" value="ECO:0007669"/>
    <property type="project" value="UniProtKB-KW"/>
</dbReference>
<keyword evidence="1" id="KW-0378">Hydrolase</keyword>
<dbReference type="SUPFAM" id="SSF55811">
    <property type="entry name" value="Nudix"/>
    <property type="match status" value="1"/>
</dbReference>
<evidence type="ECO:0000313" key="4">
    <source>
        <dbReference type="Proteomes" id="UP000561617"/>
    </source>
</evidence>
<protein>
    <submittedName>
        <fullName evidence="3">NUDIX domain-containing protein</fullName>
    </submittedName>
</protein>
<evidence type="ECO:0000256" key="1">
    <source>
        <dbReference type="ARBA" id="ARBA00022801"/>
    </source>
</evidence>
<dbReference type="InterPro" id="IPR020084">
    <property type="entry name" value="NUDIX_hydrolase_CS"/>
</dbReference>
<accession>A0A7X0X7E3</accession>
<name>A0A7X0X7E3_9LIST</name>
<dbReference type="PANTHER" id="PTHR10885">
    <property type="entry name" value="ISOPENTENYL-DIPHOSPHATE DELTA-ISOMERASE"/>
    <property type="match status" value="1"/>
</dbReference>
<dbReference type="CDD" id="cd04693">
    <property type="entry name" value="NUDIX_Hydrolase"/>
    <property type="match status" value="1"/>
</dbReference>
<dbReference type="PROSITE" id="PS51462">
    <property type="entry name" value="NUDIX"/>
    <property type="match status" value="1"/>
</dbReference>
<gene>
    <name evidence="3" type="ORF">HCJ38_07845</name>
</gene>
<proteinExistence type="predicted"/>
<reference evidence="3 4" key="1">
    <citation type="submission" date="2020-03" db="EMBL/GenBank/DDBJ databases">
        <title>Soil Listeria distribution.</title>
        <authorList>
            <person name="Liao J."/>
            <person name="Wiedmann M."/>
        </authorList>
    </citation>
    <scope>NUCLEOTIDE SEQUENCE [LARGE SCALE GENOMIC DNA]</scope>
    <source>
        <strain evidence="3 4">FSL L7-1554</strain>
    </source>
</reference>
<sequence length="169" mass="19612">MEEWDLLNVNRERTGKTHIRGEKLAAGDLHLVIHVCIFNQKGQLLIQKRQKDKDNWPNYWDFSAAGAALKGETSRQAAEREVQEELGITIDLSKTRAKFSYHFDAGFDDYWFITEDVELKDLTLQKEEVADARFVTPEELEMLKNAGELIPYFFLNQVFELKNATSSHF</sequence>
<dbReference type="RefSeq" id="WP_185381014.1">
    <property type="nucleotide sequence ID" value="NZ_JAASTW010000008.1"/>
</dbReference>
<feature type="domain" description="Nudix hydrolase" evidence="2">
    <location>
        <begin position="28"/>
        <end position="157"/>
    </location>
</feature>
<dbReference type="EMBL" id="JAASTW010000008">
    <property type="protein sequence ID" value="MBC1488920.1"/>
    <property type="molecule type" value="Genomic_DNA"/>
</dbReference>
<dbReference type="Proteomes" id="UP000561617">
    <property type="component" value="Unassembled WGS sequence"/>
</dbReference>
<dbReference type="PANTHER" id="PTHR10885:SF0">
    <property type="entry name" value="ISOPENTENYL-DIPHOSPHATE DELTA-ISOMERASE"/>
    <property type="match status" value="1"/>
</dbReference>
<evidence type="ECO:0000313" key="3">
    <source>
        <dbReference type="EMBL" id="MBC1488920.1"/>
    </source>
</evidence>
<dbReference type="PROSITE" id="PS00893">
    <property type="entry name" value="NUDIX_BOX"/>
    <property type="match status" value="1"/>
</dbReference>
<dbReference type="AlphaFoldDB" id="A0A7X0X7E3"/>
<dbReference type="Pfam" id="PF00293">
    <property type="entry name" value="NUDIX"/>
    <property type="match status" value="1"/>
</dbReference>
<dbReference type="Gene3D" id="3.90.79.10">
    <property type="entry name" value="Nucleoside Triphosphate Pyrophosphohydrolase"/>
    <property type="match status" value="1"/>
</dbReference>
<dbReference type="InterPro" id="IPR000086">
    <property type="entry name" value="NUDIX_hydrolase_dom"/>
</dbReference>
<evidence type="ECO:0000259" key="2">
    <source>
        <dbReference type="PROSITE" id="PS51462"/>
    </source>
</evidence>
<dbReference type="InterPro" id="IPR015797">
    <property type="entry name" value="NUDIX_hydrolase-like_dom_sf"/>
</dbReference>